<reference evidence="1" key="1">
    <citation type="submission" date="2022-07" db="EMBL/GenBank/DDBJ databases">
        <title>Phylogenomic reconstructions and comparative analyses of Kickxellomycotina fungi.</title>
        <authorList>
            <person name="Reynolds N.K."/>
            <person name="Stajich J.E."/>
            <person name="Barry K."/>
            <person name="Grigoriev I.V."/>
            <person name="Crous P."/>
            <person name="Smith M.E."/>
        </authorList>
    </citation>
    <scope>NUCLEOTIDE SEQUENCE</scope>
    <source>
        <strain evidence="1">BCRC 34191</strain>
    </source>
</reference>
<organism evidence="1 2">
    <name type="scientific">Coemansia linderi</name>
    <dbReference type="NCBI Taxonomy" id="2663919"/>
    <lineage>
        <taxon>Eukaryota</taxon>
        <taxon>Fungi</taxon>
        <taxon>Fungi incertae sedis</taxon>
        <taxon>Zoopagomycota</taxon>
        <taxon>Kickxellomycotina</taxon>
        <taxon>Kickxellomycetes</taxon>
        <taxon>Kickxellales</taxon>
        <taxon>Kickxellaceae</taxon>
        <taxon>Coemansia</taxon>
    </lineage>
</organism>
<evidence type="ECO:0000313" key="1">
    <source>
        <dbReference type="EMBL" id="KAJ2765297.1"/>
    </source>
</evidence>
<dbReference type="Proteomes" id="UP001140066">
    <property type="component" value="Unassembled WGS sequence"/>
</dbReference>
<gene>
    <name evidence="1" type="ORF">GGI18_006246</name>
</gene>
<dbReference type="EMBL" id="JANBUK010004017">
    <property type="protein sequence ID" value="KAJ2765297.1"/>
    <property type="molecule type" value="Genomic_DNA"/>
</dbReference>
<name>A0ACC1JQH1_9FUNG</name>
<protein>
    <submittedName>
        <fullName evidence="1">Uncharacterized protein</fullName>
    </submittedName>
</protein>
<keyword evidence="2" id="KW-1185">Reference proteome</keyword>
<feature type="non-terminal residue" evidence="1">
    <location>
        <position position="337"/>
    </location>
</feature>
<proteinExistence type="predicted"/>
<comment type="caution">
    <text evidence="1">The sequence shown here is derived from an EMBL/GenBank/DDBJ whole genome shotgun (WGS) entry which is preliminary data.</text>
</comment>
<accession>A0ACC1JQH1</accession>
<sequence length="337" mass="36086">MVTSILDSPGFCIMPAEDELAGWGEWDGQAHSIVAANSKSAQWKLLADWLELACEYADGDAIGAIASRIVGEIASSPSIMTAQSQLLLCSASFFEVARIRDAFAPALAEFSATTLKQQIELLKSSSSKKASALSASVLEVLDWLTAHSQKKGGNKAKGNQMLAAMDFVMEKLGAQELAPGKHKLKASQASAWIQLLRGLLCFPTAYWSAERAHVVLALALAVDLGIATMCKHEDDVLSLRIYSRAIIERLFKCLPSASAGLVQHAPAIVDHWVGTARLSDPLILPSRRLVRLVMGALAQAAFGQSMDSASTTCRELCTRFYASISNDSQSAESSLAD</sequence>
<evidence type="ECO:0000313" key="2">
    <source>
        <dbReference type="Proteomes" id="UP001140066"/>
    </source>
</evidence>